<feature type="domain" description="CHK kinase-like" evidence="1">
    <location>
        <begin position="154"/>
        <end position="337"/>
    </location>
</feature>
<name>A0AAN5CMR4_9BILA</name>
<dbReference type="Proteomes" id="UP001328107">
    <property type="component" value="Unassembled WGS sequence"/>
</dbReference>
<dbReference type="AlphaFoldDB" id="A0AAN5CMR4"/>
<dbReference type="Gene3D" id="3.90.1200.10">
    <property type="match status" value="1"/>
</dbReference>
<evidence type="ECO:0000259" key="1">
    <source>
        <dbReference type="SMART" id="SM00587"/>
    </source>
</evidence>
<dbReference type="EMBL" id="BTRK01000004">
    <property type="protein sequence ID" value="GMR47282.1"/>
    <property type="molecule type" value="Genomic_DNA"/>
</dbReference>
<sequence length="432" mass="49261">MSLQSVAGGILETHVTWEHVEQRLQKELKTSARFGKKKSVIHIGEGNGFLSRIGLITCDWEGAKEGEKLPEKFALKMASALASKKMEETAPDMMKLDLETMKKMWDYLEIFIRDAHNAEVKAYQFIKKFADKVAVPHYFYTVPFSEENKLTGCLALEYLENTRIIHVHQTLSVAQVTAIAREIGKIQGLSILHGVEKEEWLGERDVYTGFWRNFTVDVFSQMLAPVKDMEASMAESVDAVIKLIPEYFGSNLATTIHKQYGVRPVLVNGDLWSANVLVDTETEQIRALIDWQLVHHGTGVEDLLRISFSGMSTKDRRENMDAMLEAMYESMEETLQGAPAPYSREQMRDLYELVLPHAGYFFAPVAMPLFMSVVANPDMPEEEKVEKKVVVLDKIRGICEDIVTFHKKNESKRKFVWKAPEFMPKEEKENGI</sequence>
<protein>
    <recommendedName>
        <fullName evidence="1">CHK kinase-like domain-containing protein</fullName>
    </recommendedName>
</protein>
<dbReference type="Pfam" id="PF07914">
    <property type="entry name" value="DUF1679"/>
    <property type="match status" value="1"/>
</dbReference>
<keyword evidence="3" id="KW-1185">Reference proteome</keyword>
<dbReference type="InterPro" id="IPR052961">
    <property type="entry name" value="Oxido-Kinase-like_Enzymes"/>
</dbReference>
<evidence type="ECO:0000313" key="3">
    <source>
        <dbReference type="Proteomes" id="UP001328107"/>
    </source>
</evidence>
<dbReference type="SUPFAM" id="SSF56112">
    <property type="entry name" value="Protein kinase-like (PK-like)"/>
    <property type="match status" value="1"/>
</dbReference>
<dbReference type="PANTHER" id="PTHR23020:SF8">
    <property type="entry name" value="CHK KINASE-LIKE DOMAIN-CONTAINING PROTEIN"/>
    <property type="match status" value="1"/>
</dbReference>
<dbReference type="InterPro" id="IPR012877">
    <property type="entry name" value="Dhs-27"/>
</dbReference>
<dbReference type="PANTHER" id="PTHR23020">
    <property type="entry name" value="UNCHARACTERIZED NUCLEAR HORMONE RECEPTOR-RELATED"/>
    <property type="match status" value="1"/>
</dbReference>
<dbReference type="InterPro" id="IPR011009">
    <property type="entry name" value="Kinase-like_dom_sf"/>
</dbReference>
<dbReference type="SMART" id="SM00587">
    <property type="entry name" value="CHK"/>
    <property type="match status" value="1"/>
</dbReference>
<comment type="caution">
    <text evidence="2">The sequence shown here is derived from an EMBL/GenBank/DDBJ whole genome shotgun (WGS) entry which is preliminary data.</text>
</comment>
<accession>A0AAN5CMR4</accession>
<dbReference type="InterPro" id="IPR015897">
    <property type="entry name" value="CHK_kinase-like"/>
</dbReference>
<reference evidence="3" key="1">
    <citation type="submission" date="2022-10" db="EMBL/GenBank/DDBJ databases">
        <title>Genome assembly of Pristionchus species.</title>
        <authorList>
            <person name="Yoshida K."/>
            <person name="Sommer R.J."/>
        </authorList>
    </citation>
    <scope>NUCLEOTIDE SEQUENCE [LARGE SCALE GENOMIC DNA]</scope>
    <source>
        <strain evidence="3">RS5460</strain>
    </source>
</reference>
<organism evidence="2 3">
    <name type="scientific">Pristionchus mayeri</name>
    <dbReference type="NCBI Taxonomy" id="1317129"/>
    <lineage>
        <taxon>Eukaryota</taxon>
        <taxon>Metazoa</taxon>
        <taxon>Ecdysozoa</taxon>
        <taxon>Nematoda</taxon>
        <taxon>Chromadorea</taxon>
        <taxon>Rhabditida</taxon>
        <taxon>Rhabditina</taxon>
        <taxon>Diplogasteromorpha</taxon>
        <taxon>Diplogasteroidea</taxon>
        <taxon>Neodiplogasteridae</taxon>
        <taxon>Pristionchus</taxon>
    </lineage>
</organism>
<proteinExistence type="predicted"/>
<gene>
    <name evidence="2" type="ORF">PMAYCL1PPCAC_17477</name>
</gene>
<evidence type="ECO:0000313" key="2">
    <source>
        <dbReference type="EMBL" id="GMR47282.1"/>
    </source>
</evidence>